<proteinExistence type="predicted"/>
<evidence type="ECO:0000313" key="3">
    <source>
        <dbReference type="Proteomes" id="UP001347796"/>
    </source>
</evidence>
<dbReference type="GO" id="GO:0005886">
    <property type="term" value="C:plasma membrane"/>
    <property type="evidence" value="ECO:0007669"/>
    <property type="project" value="TreeGrafter"/>
</dbReference>
<sequence>MPIKTYLFNPATNGEQCEGCYECIGKTPFASLIAGLICIIGVGVFCGSLYRALSLIIEGVLNSQFYFNVGWLEVIQIVFIIIAVCMAVLAIILMVFGYLATGATRENLYSGTKCIMGGRVSACFFMVVSYLLGMAWIVILSVMVVPIIVYASISQICDMEVYSKTATSFHYCFNLTQFGIYRNESYPAGTAIPGREALCEHYEVKPMCDKVLEAGPLFSVAYGGAFCIVLGMILFMICLAANYTRIKISKELTQYRDAVEMEELDIHSLTDKKTPISF</sequence>
<feature type="transmembrane region" description="Helical" evidence="1">
    <location>
        <begin position="32"/>
        <end position="57"/>
    </location>
</feature>
<keyword evidence="3" id="KW-1185">Reference proteome</keyword>
<dbReference type="Proteomes" id="UP001347796">
    <property type="component" value="Unassembled WGS sequence"/>
</dbReference>
<dbReference type="GO" id="GO:0031175">
    <property type="term" value="P:neuron projection development"/>
    <property type="evidence" value="ECO:0007669"/>
    <property type="project" value="TreeGrafter"/>
</dbReference>
<dbReference type="Pfam" id="PF01275">
    <property type="entry name" value="Myelin_PLP"/>
    <property type="match status" value="1"/>
</dbReference>
<keyword evidence="1" id="KW-0472">Membrane</keyword>
<dbReference type="InterPro" id="IPR001614">
    <property type="entry name" value="Myelin_PLP"/>
</dbReference>
<dbReference type="AlphaFoldDB" id="A0AAN8P7D3"/>
<keyword evidence="1" id="KW-1133">Transmembrane helix</keyword>
<name>A0AAN8P7D3_PATCE</name>
<evidence type="ECO:0000256" key="1">
    <source>
        <dbReference type="SAM" id="Phobius"/>
    </source>
</evidence>
<accession>A0AAN8P7D3</accession>
<feature type="transmembrane region" description="Helical" evidence="1">
    <location>
        <begin position="120"/>
        <end position="153"/>
    </location>
</feature>
<protein>
    <recommendedName>
        <fullName evidence="4">Neuronal membrane glycoprotein M6-b</fullName>
    </recommendedName>
</protein>
<feature type="transmembrane region" description="Helical" evidence="1">
    <location>
        <begin position="220"/>
        <end position="241"/>
    </location>
</feature>
<gene>
    <name evidence="2" type="ORF">SNE40_015947</name>
</gene>
<evidence type="ECO:0000313" key="2">
    <source>
        <dbReference type="EMBL" id="KAK6172242.1"/>
    </source>
</evidence>
<evidence type="ECO:0008006" key="4">
    <source>
        <dbReference type="Google" id="ProtNLM"/>
    </source>
</evidence>
<dbReference type="PANTHER" id="PTHR11683:SF12">
    <property type="entry name" value="M6, ISOFORM F"/>
    <property type="match status" value="1"/>
</dbReference>
<dbReference type="PANTHER" id="PTHR11683">
    <property type="entry name" value="MYELIN PROTEOLIPID"/>
    <property type="match status" value="1"/>
</dbReference>
<comment type="caution">
    <text evidence="2">The sequence shown here is derived from an EMBL/GenBank/DDBJ whole genome shotgun (WGS) entry which is preliminary data.</text>
</comment>
<dbReference type="EMBL" id="JAZGQO010000011">
    <property type="protein sequence ID" value="KAK6172242.1"/>
    <property type="molecule type" value="Genomic_DNA"/>
</dbReference>
<feature type="transmembrane region" description="Helical" evidence="1">
    <location>
        <begin position="77"/>
        <end position="99"/>
    </location>
</feature>
<keyword evidence="1" id="KW-0812">Transmembrane</keyword>
<organism evidence="2 3">
    <name type="scientific">Patella caerulea</name>
    <name type="common">Rayed Mediterranean limpet</name>
    <dbReference type="NCBI Taxonomy" id="87958"/>
    <lineage>
        <taxon>Eukaryota</taxon>
        <taxon>Metazoa</taxon>
        <taxon>Spiralia</taxon>
        <taxon>Lophotrochozoa</taxon>
        <taxon>Mollusca</taxon>
        <taxon>Gastropoda</taxon>
        <taxon>Patellogastropoda</taxon>
        <taxon>Patelloidea</taxon>
        <taxon>Patellidae</taxon>
        <taxon>Patella</taxon>
    </lineage>
</organism>
<dbReference type="PRINTS" id="PR00214">
    <property type="entry name" value="MYELINPLP"/>
</dbReference>
<reference evidence="2 3" key="1">
    <citation type="submission" date="2024-01" db="EMBL/GenBank/DDBJ databases">
        <title>The genome of the rayed Mediterranean limpet Patella caerulea (Linnaeus, 1758).</title>
        <authorList>
            <person name="Anh-Thu Weber A."/>
            <person name="Halstead-Nussloch G."/>
        </authorList>
    </citation>
    <scope>NUCLEOTIDE SEQUENCE [LARGE SCALE GENOMIC DNA]</scope>
    <source>
        <strain evidence="2">AATW-2023a</strain>
        <tissue evidence="2">Whole specimen</tissue>
    </source>
</reference>